<dbReference type="SUPFAM" id="SSF46689">
    <property type="entry name" value="Homeodomain-like"/>
    <property type="match status" value="1"/>
</dbReference>
<comment type="caution">
    <text evidence="6">The sequence shown here is derived from an EMBL/GenBank/DDBJ whole genome shotgun (WGS) entry which is preliminary data.</text>
</comment>
<feature type="domain" description="HTH tetR-type" evidence="5">
    <location>
        <begin position="18"/>
        <end position="78"/>
    </location>
</feature>
<dbReference type="InterPro" id="IPR001647">
    <property type="entry name" value="HTH_TetR"/>
</dbReference>
<gene>
    <name evidence="6" type="ORF">AC230_01670</name>
</gene>
<evidence type="ECO:0000256" key="2">
    <source>
        <dbReference type="ARBA" id="ARBA00023125"/>
    </source>
</evidence>
<dbReference type="EMBL" id="LFXA01000002">
    <property type="protein sequence ID" value="KNB53411.1"/>
    <property type="molecule type" value="Genomic_DNA"/>
</dbReference>
<name>A0A0K9XJZ4_9ACTN</name>
<evidence type="ECO:0000259" key="5">
    <source>
        <dbReference type="PROSITE" id="PS50977"/>
    </source>
</evidence>
<dbReference type="Proteomes" id="UP000037288">
    <property type="component" value="Unassembled WGS sequence"/>
</dbReference>
<dbReference type="AlphaFoldDB" id="A0A0K9XJZ4"/>
<dbReference type="RefSeq" id="WP_049714116.1">
    <property type="nucleotide sequence ID" value="NZ_LFXA01000002.1"/>
</dbReference>
<dbReference type="Pfam" id="PF00440">
    <property type="entry name" value="TetR_N"/>
    <property type="match status" value="1"/>
</dbReference>
<organism evidence="6 7">
    <name type="scientific">Streptomyces caatingaensis</name>
    <dbReference type="NCBI Taxonomy" id="1678637"/>
    <lineage>
        <taxon>Bacteria</taxon>
        <taxon>Bacillati</taxon>
        <taxon>Actinomycetota</taxon>
        <taxon>Actinomycetes</taxon>
        <taxon>Kitasatosporales</taxon>
        <taxon>Streptomycetaceae</taxon>
        <taxon>Streptomyces</taxon>
    </lineage>
</organism>
<dbReference type="InterPro" id="IPR023772">
    <property type="entry name" value="DNA-bd_HTH_TetR-type_CS"/>
</dbReference>
<keyword evidence="1" id="KW-0805">Transcription regulation</keyword>
<evidence type="ECO:0000313" key="6">
    <source>
        <dbReference type="EMBL" id="KNB53411.1"/>
    </source>
</evidence>
<dbReference type="PANTHER" id="PTHR30055">
    <property type="entry name" value="HTH-TYPE TRANSCRIPTIONAL REGULATOR RUTR"/>
    <property type="match status" value="1"/>
</dbReference>
<dbReference type="PROSITE" id="PS50977">
    <property type="entry name" value="HTH_TETR_2"/>
    <property type="match status" value="1"/>
</dbReference>
<feature type="DNA-binding region" description="H-T-H motif" evidence="4">
    <location>
        <begin position="41"/>
        <end position="60"/>
    </location>
</feature>
<dbReference type="InterPro" id="IPR009057">
    <property type="entry name" value="Homeodomain-like_sf"/>
</dbReference>
<dbReference type="PRINTS" id="PR00455">
    <property type="entry name" value="HTHTETR"/>
</dbReference>
<proteinExistence type="predicted"/>
<dbReference type="PATRIC" id="fig|1678637.3.peg.357"/>
<keyword evidence="3" id="KW-0804">Transcription</keyword>
<protein>
    <recommendedName>
        <fullName evidence="5">HTH tetR-type domain-containing protein</fullName>
    </recommendedName>
</protein>
<accession>A0A0K9XJZ4</accession>
<dbReference type="GO" id="GO:0000976">
    <property type="term" value="F:transcription cis-regulatory region binding"/>
    <property type="evidence" value="ECO:0007669"/>
    <property type="project" value="TreeGrafter"/>
</dbReference>
<dbReference type="Pfam" id="PF17754">
    <property type="entry name" value="TetR_C_14"/>
    <property type="match status" value="1"/>
</dbReference>
<dbReference type="InterPro" id="IPR050109">
    <property type="entry name" value="HTH-type_TetR-like_transc_reg"/>
</dbReference>
<keyword evidence="7" id="KW-1185">Reference proteome</keyword>
<dbReference type="PROSITE" id="PS01081">
    <property type="entry name" value="HTH_TETR_1"/>
    <property type="match status" value="1"/>
</dbReference>
<evidence type="ECO:0000313" key="7">
    <source>
        <dbReference type="Proteomes" id="UP000037288"/>
    </source>
</evidence>
<evidence type="ECO:0000256" key="1">
    <source>
        <dbReference type="ARBA" id="ARBA00023015"/>
    </source>
</evidence>
<dbReference type="PANTHER" id="PTHR30055:SF234">
    <property type="entry name" value="HTH-TYPE TRANSCRIPTIONAL REGULATOR BETI"/>
    <property type="match status" value="1"/>
</dbReference>
<evidence type="ECO:0000256" key="4">
    <source>
        <dbReference type="PROSITE-ProRule" id="PRU00335"/>
    </source>
</evidence>
<dbReference type="GO" id="GO:0003700">
    <property type="term" value="F:DNA-binding transcription factor activity"/>
    <property type="evidence" value="ECO:0007669"/>
    <property type="project" value="TreeGrafter"/>
</dbReference>
<dbReference type="InterPro" id="IPR041347">
    <property type="entry name" value="MftR_C"/>
</dbReference>
<dbReference type="Gene3D" id="1.10.10.60">
    <property type="entry name" value="Homeodomain-like"/>
    <property type="match status" value="1"/>
</dbReference>
<dbReference type="Gene3D" id="1.10.357.10">
    <property type="entry name" value="Tetracycline Repressor, domain 2"/>
    <property type="match status" value="1"/>
</dbReference>
<reference evidence="7" key="1">
    <citation type="submission" date="2015-07" db="EMBL/GenBank/DDBJ databases">
        <title>Draft genome sequence of Streptomyces sp. CMAA 1322, a bacterium isolated from Caatinga biome, from dry forest semiarid of Brazil.</title>
        <authorList>
            <person name="Santos S.N."/>
            <person name="Gacesa R."/>
            <person name="Taketani R.G."/>
            <person name="Long P.F."/>
            <person name="Melo I.S."/>
        </authorList>
    </citation>
    <scope>NUCLEOTIDE SEQUENCE [LARGE SCALE GENOMIC DNA]</scope>
    <source>
        <strain evidence="7">CMAA 1322</strain>
    </source>
</reference>
<evidence type="ECO:0000256" key="3">
    <source>
        <dbReference type="ARBA" id="ARBA00023163"/>
    </source>
</evidence>
<sequence>MDTSHPGLNTGLRERKLRRTRDEMIRSALQLFLDQGYEETTVDQITAAVEVHPRTFFRHFASKEEVALTPISSIDMAFLAALEARPARENPLQAMTGAFRAVLEQVREDRLDGMDGGLHLAMMRLVERTPGLLAEYLRRSEETEERLARIIADREGLDPEDSRPQLIVAVFKAVGRVMSRAWYQRAEADLGTLASAFEAALDGLGPELFGDWRRPAN</sequence>
<keyword evidence="2 4" id="KW-0238">DNA-binding</keyword>